<evidence type="ECO:0000313" key="3">
    <source>
        <dbReference type="EMBL" id="KZS93892.1"/>
    </source>
</evidence>
<protein>
    <recommendedName>
        <fullName evidence="2">CxC2-like cysteine cluster KDZ transposase-associated domain-containing protein</fullName>
    </recommendedName>
</protein>
<dbReference type="EMBL" id="KV419406">
    <property type="protein sequence ID" value="KZS93892.1"/>
    <property type="molecule type" value="Genomic_DNA"/>
</dbReference>
<organism evidence="3 4">
    <name type="scientific">Sistotremastrum niveocremeum HHB9708</name>
    <dbReference type="NCBI Taxonomy" id="1314777"/>
    <lineage>
        <taxon>Eukaryota</taxon>
        <taxon>Fungi</taxon>
        <taxon>Dikarya</taxon>
        <taxon>Basidiomycota</taxon>
        <taxon>Agaricomycotina</taxon>
        <taxon>Agaricomycetes</taxon>
        <taxon>Sistotremastrales</taxon>
        <taxon>Sistotremastraceae</taxon>
        <taxon>Sertulicium</taxon>
        <taxon>Sertulicium niveocremeum</taxon>
    </lineage>
</organism>
<name>A0A164V7H1_9AGAM</name>
<feature type="region of interest" description="Disordered" evidence="1">
    <location>
        <begin position="1010"/>
        <end position="1069"/>
    </location>
</feature>
<feature type="domain" description="CxC2-like cysteine cluster KDZ transposase-associated" evidence="2">
    <location>
        <begin position="92"/>
        <end position="201"/>
    </location>
</feature>
<dbReference type="Pfam" id="PF18758">
    <property type="entry name" value="KDZ"/>
    <property type="match status" value="1"/>
</dbReference>
<keyword evidence="4" id="KW-1185">Reference proteome</keyword>
<proteinExistence type="predicted"/>
<dbReference type="Proteomes" id="UP000076722">
    <property type="component" value="Unassembled WGS sequence"/>
</dbReference>
<gene>
    <name evidence="3" type="ORF">SISNIDRAFT_410793</name>
</gene>
<dbReference type="InterPro" id="IPR040521">
    <property type="entry name" value="KDZ"/>
</dbReference>
<evidence type="ECO:0000256" key="1">
    <source>
        <dbReference type="SAM" id="MobiDB-lite"/>
    </source>
</evidence>
<accession>A0A164V7H1</accession>
<dbReference type="STRING" id="1314777.A0A164V7H1"/>
<feature type="compositionally biased region" description="Low complexity" evidence="1">
    <location>
        <begin position="1010"/>
        <end position="1043"/>
    </location>
</feature>
<feature type="compositionally biased region" description="Acidic residues" evidence="1">
    <location>
        <begin position="1051"/>
        <end position="1069"/>
    </location>
</feature>
<reference evidence="3 4" key="1">
    <citation type="journal article" date="2016" name="Mol. Biol. Evol.">
        <title>Comparative Genomics of Early-Diverging Mushroom-Forming Fungi Provides Insights into the Origins of Lignocellulose Decay Capabilities.</title>
        <authorList>
            <person name="Nagy L.G."/>
            <person name="Riley R."/>
            <person name="Tritt A."/>
            <person name="Adam C."/>
            <person name="Daum C."/>
            <person name="Floudas D."/>
            <person name="Sun H."/>
            <person name="Yadav J.S."/>
            <person name="Pangilinan J."/>
            <person name="Larsson K.H."/>
            <person name="Matsuura K."/>
            <person name="Barry K."/>
            <person name="Labutti K."/>
            <person name="Kuo R."/>
            <person name="Ohm R.A."/>
            <person name="Bhattacharya S.S."/>
            <person name="Shirouzu T."/>
            <person name="Yoshinaga Y."/>
            <person name="Martin F.M."/>
            <person name="Grigoriev I.V."/>
            <person name="Hibbett D.S."/>
        </authorList>
    </citation>
    <scope>NUCLEOTIDE SEQUENCE [LARGE SCALE GENOMIC DNA]</scope>
    <source>
        <strain evidence="3 4">HHB9708</strain>
    </source>
</reference>
<dbReference type="OrthoDB" id="2804062at2759"/>
<dbReference type="InterPro" id="IPR041457">
    <property type="entry name" value="CxC2_KDZ-assoc"/>
</dbReference>
<sequence>VKPLAEWAAHREAILGELFRRDAFLPKTHNTMPCCESCFKDADIQPSTGEYRCLDCQGSGVVCQKCIVQDHHLLPLHRIQRWNGQFWEKSSLSAAGLTIQLGHDRLSSFCPHPINRRRLLTVMHCNGIHHVEALFCGCTRVEERSFTNQLLRVGWFPASLQRPASAFTFEVLDLFHELSVQGKVSAHDFYRSIVRVSDNTGLVSINRRYDEFLFITRYYRHLLMLKRAGRGHINNGIALTGPGELAVQCSTCPHPGINLPNDWESAGAEDAWLYRLMLAEDANFSHKEKFRFGGIHRDIDFAPGWTFFPCDRLFKLFLLGYPATQEKNKCKSNFQAIEKADTMLNKGYSATGIGTVVCGRTGMVLPRGVTNLQKGERYVNMDFALFASLWGSRVKQVGLSYDIACMWHVNLRLREEHYPPCMRLGLMNLKFYFFIPKFHILAHGEECQSKYSLNRRPHTARFDGEIIERHWANSNAAGPSTAEMTPNARRETLEDMWNSSNFHKIVNMGSSCLKKLEEALPMREKHEQAFKEFSLTFSRETIDKWTKTIVEWEADPDSVPDPFIVTTSMSSAATNLATVRQELAASDEREAAQGNTPYPSLYVGAFLELGMQLEEQHNVTLIESCRTVLQGLKKSDKDDDVSADIIEKRRLYRPRLQKFRAAQAVYMPGSQAILEDSPDTSNVEDELILLPSSLTAPVRSTACLPNLPQKELQLRVAQGHAALDTLRKLLRVQSDYTLHRRQNIHGQRALTQSHHVLAAFEKKITRAAERYRAAYKAILSLDNRASHYLAEHGFQTLKKQDVKGPRVDTTFDKQSSSARRRVPTEHLGEGYRDLTWIWKQSGGNHALDASDEEYVESMRSEWMKSRARAGRWGEEVRQVVEDMRRCLKYHTWKAGWWRERRSLRTHDGIGAKQRETSEAVRAGLLAYAEKQARMWEAMAMRFAGMWQPLLWKGKYSFDDWSEAHRHAPAYFPDTRARKRFEALSDVPLITPSPPAPSSVAVHPPAAAIASTSSISHSHPSRTTASSVTPAALTSTPSSSVPPSGEGRDGLSDDDDIYAEDSSDDDDDEY</sequence>
<dbReference type="Pfam" id="PF18803">
    <property type="entry name" value="CxC2"/>
    <property type="match status" value="1"/>
</dbReference>
<feature type="non-terminal residue" evidence="3">
    <location>
        <position position="1"/>
    </location>
</feature>
<dbReference type="AlphaFoldDB" id="A0A164V7H1"/>
<evidence type="ECO:0000313" key="4">
    <source>
        <dbReference type="Proteomes" id="UP000076722"/>
    </source>
</evidence>
<evidence type="ECO:0000259" key="2">
    <source>
        <dbReference type="Pfam" id="PF18803"/>
    </source>
</evidence>